<reference evidence="7" key="2">
    <citation type="submission" date="2025-04" db="UniProtKB">
        <authorList>
            <consortium name="RefSeq"/>
        </authorList>
    </citation>
    <scope>IDENTIFICATION</scope>
    <source>
        <strain evidence="7">Punador</strain>
    </source>
</reference>
<dbReference type="AlphaFoldDB" id="A0A6M9TZZ4"/>
<organism evidence="5">
    <name type="scientific">Bactrocera dorsalis</name>
    <name type="common">Oriental fruit fly</name>
    <name type="synonym">Dacus dorsalis</name>
    <dbReference type="NCBI Taxonomy" id="27457"/>
    <lineage>
        <taxon>Eukaryota</taxon>
        <taxon>Metazoa</taxon>
        <taxon>Ecdysozoa</taxon>
        <taxon>Arthropoda</taxon>
        <taxon>Hexapoda</taxon>
        <taxon>Insecta</taxon>
        <taxon>Pterygota</taxon>
        <taxon>Neoptera</taxon>
        <taxon>Endopterygota</taxon>
        <taxon>Diptera</taxon>
        <taxon>Brachycera</taxon>
        <taxon>Muscomorpha</taxon>
        <taxon>Tephritoidea</taxon>
        <taxon>Tephritidae</taxon>
        <taxon>Bactrocera</taxon>
        <taxon>Bactrocera</taxon>
    </lineage>
</organism>
<comment type="similarity">
    <text evidence="2">Belongs to the PBP/GOBP family.</text>
</comment>
<keyword evidence="4" id="KW-0732">Signal</keyword>
<dbReference type="PANTHER" id="PTHR21066:SF15">
    <property type="entry name" value="GH25962P-RELATED"/>
    <property type="match status" value="1"/>
</dbReference>
<keyword evidence="6" id="KW-1185">Reference proteome</keyword>
<evidence type="ECO:0000313" key="5">
    <source>
        <dbReference type="EMBL" id="QKN21437.1"/>
    </source>
</evidence>
<sequence>MIQLFILLSTWLFTEKCYAEQNNQTDCSRLPKSIAPHICCRFPELFEGQILDECHRLHNEFGQCFVECLFGRADICRHGKCSYQRANKYLDNKFVLQQTIFKDIYKSAFKKCIEKGNGLLTPLVERFRRNGCHPVPELIRFCVRNEMFISCPNEYWNEKLMRCTKKQQFIRHCTKEN</sequence>
<name>A0A6M9TZZ4_BACDO</name>
<dbReference type="OMA" id="FRRNGCH"/>
<dbReference type="EMBL" id="MT474725">
    <property type="protein sequence ID" value="QKN21437.1"/>
    <property type="molecule type" value="mRNA"/>
</dbReference>
<feature type="chain" id="PRO_5044644723" evidence="4">
    <location>
        <begin position="20"/>
        <end position="177"/>
    </location>
</feature>
<evidence type="ECO:0000256" key="3">
    <source>
        <dbReference type="ARBA" id="ARBA00022525"/>
    </source>
</evidence>
<dbReference type="InterPro" id="IPR052295">
    <property type="entry name" value="Odorant-binding_protein"/>
</dbReference>
<evidence type="ECO:0000313" key="6">
    <source>
        <dbReference type="Proteomes" id="UP001652620"/>
    </source>
</evidence>
<dbReference type="GeneID" id="105230660"/>
<keyword evidence="3" id="KW-0964">Secreted</keyword>
<accession>A0A6M9TZZ4</accession>
<evidence type="ECO:0000256" key="1">
    <source>
        <dbReference type="ARBA" id="ARBA00004613"/>
    </source>
</evidence>
<evidence type="ECO:0000256" key="4">
    <source>
        <dbReference type="SAM" id="SignalP"/>
    </source>
</evidence>
<evidence type="ECO:0000256" key="2">
    <source>
        <dbReference type="ARBA" id="ARBA00008098"/>
    </source>
</evidence>
<dbReference type="Proteomes" id="UP001652620">
    <property type="component" value="Chromosome 3"/>
</dbReference>
<dbReference type="GO" id="GO:0005576">
    <property type="term" value="C:extracellular region"/>
    <property type="evidence" value="ECO:0007669"/>
    <property type="project" value="UniProtKB-SubCell"/>
</dbReference>
<protein>
    <submittedName>
        <fullName evidence="5">Odorant-binding protein</fullName>
    </submittedName>
    <submittedName>
        <fullName evidence="7">Uncharacterized protein LOC105230660 isoform X1</fullName>
    </submittedName>
</protein>
<dbReference type="SMR" id="A0A6M9TZZ4"/>
<comment type="subcellular location">
    <subcellularLocation>
        <location evidence="1">Secreted</location>
    </subcellularLocation>
</comment>
<gene>
    <name evidence="5" type="primary">OBP50e.2</name>
    <name evidence="7" type="synonym">LOC105230660</name>
</gene>
<dbReference type="EMBL" id="MT474610">
    <property type="protein sequence ID" value="QKN21322.1"/>
    <property type="molecule type" value="mRNA"/>
</dbReference>
<dbReference type="RefSeq" id="XP_011209887.1">
    <property type="nucleotide sequence ID" value="XM_011211585.3"/>
</dbReference>
<proteinExistence type="evidence at transcript level"/>
<dbReference type="PANTHER" id="PTHR21066">
    <property type="entry name" value="ODORANT-BINDING PROTEIN 59A-RELATED"/>
    <property type="match status" value="1"/>
</dbReference>
<dbReference type="Gene3D" id="1.10.238.270">
    <property type="match status" value="1"/>
</dbReference>
<feature type="signal peptide" evidence="4">
    <location>
        <begin position="1"/>
        <end position="19"/>
    </location>
</feature>
<evidence type="ECO:0000313" key="7">
    <source>
        <dbReference type="RefSeq" id="XP_011209887.1"/>
    </source>
</evidence>
<dbReference type="KEGG" id="bdr:105230660"/>
<reference evidence="5" key="1">
    <citation type="journal article" date="2020" name="Mol. Phylogenet. Evol.">
        <title>Analyses of chemosensory genes provide insight into the evolution of behavioral differences to phytochemicals in Bactrocera species.</title>
        <authorList>
            <person name="Wu Z."/>
            <person name="Cui Y."/>
            <person name="Ma J."/>
            <person name="Qu M."/>
            <person name="Lin J."/>
        </authorList>
    </citation>
    <scope>NUCLEOTIDE SEQUENCE</scope>
</reference>
<dbReference type="OrthoDB" id="7730192at2759"/>